<dbReference type="Proteomes" id="UP000266287">
    <property type="component" value="Unassembled WGS sequence"/>
</dbReference>
<dbReference type="EMBL" id="NDHY01000017">
    <property type="protein sequence ID" value="RIH99616.1"/>
    <property type="molecule type" value="Genomic_DNA"/>
</dbReference>
<gene>
    <name evidence="3" type="ORF">B9J77_05010</name>
</gene>
<dbReference type="PROSITE" id="PS51257">
    <property type="entry name" value="PROKAR_LIPOPROTEIN"/>
    <property type="match status" value="1"/>
</dbReference>
<organism evidence="3 4">
    <name type="scientific">candidate division NPL-UPA2 bacterium Unc8</name>
    <dbReference type="NCBI Taxonomy" id="1980939"/>
    <lineage>
        <taxon>Bacteria</taxon>
    </lineage>
</organism>
<feature type="domain" description="Glycosyl transferase family 1" evidence="1">
    <location>
        <begin position="249"/>
        <end position="405"/>
    </location>
</feature>
<dbReference type="SUPFAM" id="SSF53756">
    <property type="entry name" value="UDP-Glycosyltransferase/glycogen phosphorylase"/>
    <property type="match status" value="1"/>
</dbReference>
<evidence type="ECO:0000259" key="1">
    <source>
        <dbReference type="Pfam" id="PF00534"/>
    </source>
</evidence>
<evidence type="ECO:0000259" key="2">
    <source>
        <dbReference type="Pfam" id="PF13439"/>
    </source>
</evidence>
<name>A0A399FUN4_UNCN2</name>
<feature type="domain" description="Glycosyltransferase subfamily 4-like N-terminal" evidence="2">
    <location>
        <begin position="125"/>
        <end position="241"/>
    </location>
</feature>
<dbReference type="PANTHER" id="PTHR45947:SF3">
    <property type="entry name" value="SULFOQUINOVOSYL TRANSFERASE SQD2"/>
    <property type="match status" value="1"/>
</dbReference>
<reference evidence="3 4" key="1">
    <citation type="submission" date="2018-08" db="EMBL/GenBank/DDBJ databases">
        <title>Draft genome of candidate division NPL-UPA2 bacterium Unc8 that adapted to ultra-basic serpentinizing groundwater.</title>
        <authorList>
            <person name="Ishii S."/>
            <person name="Suzuki S."/>
            <person name="Nealson K.H."/>
        </authorList>
    </citation>
    <scope>NUCLEOTIDE SEQUENCE [LARGE SCALE GENOMIC DNA]</scope>
    <source>
        <strain evidence="3">Unc8</strain>
    </source>
</reference>
<dbReference type="CDD" id="cd03801">
    <property type="entry name" value="GT4_PimA-like"/>
    <property type="match status" value="1"/>
</dbReference>
<sequence>MRVLTLTWEFPPLFTGGLGMACYGIVKALLRLGIEVDLIIPTKEEVYFPLRKEEDADSLPLSFPDPGKRKKRGGKITIKEILEEGAIVGAYYTTGERVWERIWERIWEEEPLEAYRKSSSLDNLRQLLSGDHFLFQEVRRYTTLAFGIAKQLDFDVIHAHDWLTYPAGILLKEFSGKPLAVHMHATEFDRAGGPGAEGIHHIEYLGISLADRVIAVSGYTANMLAERYRADKRKIRVAHNAFALSGKEKEKKRLFKEITILFLGRITIQKGPDYFLEVARRVLEKEKNVRFIVGGIGDMQRQMLHRSASFAPGTKILFAGFLKREEVEEILRAADIFVMPSVSEPFGIVTLEAMSYGAVAIVSRQSGIVEVVKNVYKVDFWDIDRIVSIILELVSKPEKLREVSRKSVEEAKKFQWEETARKIADVYKEIKER</sequence>
<dbReference type="PANTHER" id="PTHR45947">
    <property type="entry name" value="SULFOQUINOVOSYL TRANSFERASE SQD2"/>
    <property type="match status" value="1"/>
</dbReference>
<evidence type="ECO:0000313" key="4">
    <source>
        <dbReference type="Proteomes" id="UP000266287"/>
    </source>
</evidence>
<dbReference type="InterPro" id="IPR001296">
    <property type="entry name" value="Glyco_trans_1"/>
</dbReference>
<accession>A0A399FUN4</accession>
<evidence type="ECO:0000313" key="3">
    <source>
        <dbReference type="EMBL" id="RIH99616.1"/>
    </source>
</evidence>
<dbReference type="InterPro" id="IPR050194">
    <property type="entry name" value="Glycosyltransferase_grp1"/>
</dbReference>
<dbReference type="AlphaFoldDB" id="A0A399FUN4"/>
<dbReference type="Pfam" id="PF13439">
    <property type="entry name" value="Glyco_transf_4"/>
    <property type="match status" value="1"/>
</dbReference>
<proteinExistence type="predicted"/>
<comment type="caution">
    <text evidence="3">The sequence shown here is derived from an EMBL/GenBank/DDBJ whole genome shotgun (WGS) entry which is preliminary data.</text>
</comment>
<dbReference type="Pfam" id="PF00534">
    <property type="entry name" value="Glycos_transf_1"/>
    <property type="match status" value="1"/>
</dbReference>
<dbReference type="GO" id="GO:0016757">
    <property type="term" value="F:glycosyltransferase activity"/>
    <property type="evidence" value="ECO:0007669"/>
    <property type="project" value="InterPro"/>
</dbReference>
<keyword evidence="3" id="KW-0808">Transferase</keyword>
<dbReference type="InterPro" id="IPR028098">
    <property type="entry name" value="Glyco_trans_4-like_N"/>
</dbReference>
<protein>
    <submittedName>
        <fullName evidence="3">Glycosyltransferase family 1 protein</fullName>
    </submittedName>
</protein>
<dbReference type="Gene3D" id="3.40.50.2000">
    <property type="entry name" value="Glycogen Phosphorylase B"/>
    <property type="match status" value="2"/>
</dbReference>